<dbReference type="GO" id="GO:0120147">
    <property type="term" value="F:formylglycine-generating oxidase activity"/>
    <property type="evidence" value="ECO:0007669"/>
    <property type="project" value="TreeGrafter"/>
</dbReference>
<dbReference type="Gene3D" id="3.90.1580.10">
    <property type="entry name" value="paralog of FGE (formylglycine-generating enzyme)"/>
    <property type="match status" value="1"/>
</dbReference>
<dbReference type="SUPFAM" id="SSF56436">
    <property type="entry name" value="C-type lectin-like"/>
    <property type="match status" value="1"/>
</dbReference>
<reference evidence="2" key="1">
    <citation type="submission" date="2018-06" db="EMBL/GenBank/DDBJ databases">
        <authorList>
            <person name="Zhirakovskaya E."/>
        </authorList>
    </citation>
    <scope>NUCLEOTIDE SEQUENCE</scope>
</reference>
<dbReference type="InterPro" id="IPR016187">
    <property type="entry name" value="CTDL_fold"/>
</dbReference>
<dbReference type="InterPro" id="IPR005532">
    <property type="entry name" value="SUMF_dom"/>
</dbReference>
<evidence type="ECO:0000313" key="2">
    <source>
        <dbReference type="EMBL" id="VAX42819.1"/>
    </source>
</evidence>
<feature type="domain" description="Sulfatase-modifying factor enzyme-like" evidence="1">
    <location>
        <begin position="97"/>
        <end position="212"/>
    </location>
</feature>
<proteinExistence type="predicted"/>
<dbReference type="PANTHER" id="PTHR23150:SF19">
    <property type="entry name" value="FORMYLGLYCINE-GENERATING ENZYME"/>
    <property type="match status" value="1"/>
</dbReference>
<dbReference type="InterPro" id="IPR042095">
    <property type="entry name" value="SUMF_sf"/>
</dbReference>
<organism evidence="2">
    <name type="scientific">hydrothermal vent metagenome</name>
    <dbReference type="NCBI Taxonomy" id="652676"/>
    <lineage>
        <taxon>unclassified sequences</taxon>
        <taxon>metagenomes</taxon>
        <taxon>ecological metagenomes</taxon>
    </lineage>
</organism>
<name>A0A3B1DK64_9ZZZZ</name>
<evidence type="ECO:0000259" key="1">
    <source>
        <dbReference type="Pfam" id="PF03781"/>
    </source>
</evidence>
<dbReference type="PANTHER" id="PTHR23150">
    <property type="entry name" value="SULFATASE MODIFYING FACTOR 1, 2"/>
    <property type="match status" value="1"/>
</dbReference>
<dbReference type="EMBL" id="UOGK01000757">
    <property type="protein sequence ID" value="VAX42819.1"/>
    <property type="molecule type" value="Genomic_DNA"/>
</dbReference>
<dbReference type="Pfam" id="PF03781">
    <property type="entry name" value="FGE-sulfatase"/>
    <property type="match status" value="1"/>
</dbReference>
<gene>
    <name evidence="2" type="ORF">MNBD_PLANCTO03-1376</name>
</gene>
<dbReference type="InterPro" id="IPR051043">
    <property type="entry name" value="Sulfatase_Mod_Factor_Kinase"/>
</dbReference>
<accession>A0A3B1DK64</accession>
<protein>
    <recommendedName>
        <fullName evidence="1">Sulfatase-modifying factor enzyme-like domain-containing protein</fullName>
    </recommendedName>
</protein>
<sequence>MPSTRFPRSFMAARYTALVWAGVLPAVVGQALAQEADAEKPEAEKAVEVVEIPKTTLSITLVPVEIEGGKRLLVAQREICWDLYDTFVFSLDQDDPFNPDDGAIVTRPTKPYINMDRGWGHTNYPAMGMSQLAASEFCVWLSHRTGRSFRLLTEAEWEAIAAQSGTTQENIDARAWHAGNAGKVTHARATKEADDLGLYDLLGNVAEWCWTAEGKPIARGGSYLDEAETLSPKSRLEPDRSWNATDPQIPKSKWWLADCTWVGIRPVLVVETEPPANDDAEKDGNEPVLR</sequence>
<dbReference type="AlphaFoldDB" id="A0A3B1DK64"/>